<gene>
    <name evidence="2" type="ORF">C8N29_11517</name>
</gene>
<dbReference type="PANTHER" id="PTHR38036">
    <property type="entry name" value="UPF0250 PROTEIN YBED"/>
    <property type="match status" value="1"/>
</dbReference>
<dbReference type="Proteomes" id="UP000244223">
    <property type="component" value="Unassembled WGS sequence"/>
</dbReference>
<comment type="similarity">
    <text evidence="1">Belongs to the UPF0250 family.</text>
</comment>
<proteinExistence type="inferred from homology"/>
<evidence type="ECO:0000313" key="3">
    <source>
        <dbReference type="Proteomes" id="UP000244223"/>
    </source>
</evidence>
<dbReference type="EMBL" id="QAON01000015">
    <property type="protein sequence ID" value="PTQ87932.1"/>
    <property type="molecule type" value="Genomic_DNA"/>
</dbReference>
<dbReference type="InterPro" id="IPR027471">
    <property type="entry name" value="YbeD-like_sf"/>
</dbReference>
<dbReference type="GO" id="GO:0005829">
    <property type="term" value="C:cytosol"/>
    <property type="evidence" value="ECO:0007669"/>
    <property type="project" value="TreeGrafter"/>
</dbReference>
<dbReference type="Pfam" id="PF04359">
    <property type="entry name" value="DUF493"/>
    <property type="match status" value="1"/>
</dbReference>
<organism evidence="2 3">
    <name type="scientific">Agitococcus lubricus</name>
    <dbReference type="NCBI Taxonomy" id="1077255"/>
    <lineage>
        <taxon>Bacteria</taxon>
        <taxon>Pseudomonadati</taxon>
        <taxon>Pseudomonadota</taxon>
        <taxon>Gammaproteobacteria</taxon>
        <taxon>Moraxellales</taxon>
        <taxon>Moraxellaceae</taxon>
        <taxon>Agitococcus</taxon>
    </lineage>
</organism>
<dbReference type="SUPFAM" id="SSF117991">
    <property type="entry name" value="YbeD/HP0495-like"/>
    <property type="match status" value="1"/>
</dbReference>
<keyword evidence="3" id="KW-1185">Reference proteome</keyword>
<dbReference type="PANTHER" id="PTHR38036:SF1">
    <property type="entry name" value="UPF0250 PROTEIN YBED"/>
    <property type="match status" value="1"/>
</dbReference>
<dbReference type="InterPro" id="IPR007454">
    <property type="entry name" value="UPF0250_YbeD-like"/>
</dbReference>
<evidence type="ECO:0000256" key="1">
    <source>
        <dbReference type="ARBA" id="ARBA00008460"/>
    </source>
</evidence>
<protein>
    <submittedName>
        <fullName evidence="2">Uncharacterized protein</fullName>
    </submittedName>
</protein>
<accession>A0A2T5IVK7</accession>
<comment type="caution">
    <text evidence="2">The sequence shown here is derived from an EMBL/GenBank/DDBJ whole genome shotgun (WGS) entry which is preliminary data.</text>
</comment>
<dbReference type="AlphaFoldDB" id="A0A2T5IVK7"/>
<dbReference type="Gene3D" id="3.30.70.260">
    <property type="match status" value="1"/>
</dbReference>
<dbReference type="RefSeq" id="WP_170106990.1">
    <property type="nucleotide sequence ID" value="NZ_QAON01000015.1"/>
</dbReference>
<reference evidence="2 3" key="1">
    <citation type="submission" date="2018-04" db="EMBL/GenBank/DDBJ databases">
        <title>Genomic Encyclopedia of Archaeal and Bacterial Type Strains, Phase II (KMG-II): from individual species to whole genera.</title>
        <authorList>
            <person name="Goeker M."/>
        </authorList>
    </citation>
    <scope>NUCLEOTIDE SEQUENCE [LARGE SCALE GENOMIC DNA]</scope>
    <source>
        <strain evidence="2 3">DSM 5822</strain>
    </source>
</reference>
<evidence type="ECO:0000313" key="2">
    <source>
        <dbReference type="EMBL" id="PTQ87932.1"/>
    </source>
</evidence>
<name>A0A2T5IVK7_9GAMM</name>
<sequence>MTSPEITVQNIDAWELPRRHTFKVLGEMRYPLAQVVADIAVKHCQGFEAKDLTMRASSGGKYLSVTVNLYLETREQINNLYADFNAAPEIKLVY</sequence>